<dbReference type="Proteomes" id="UP001528411">
    <property type="component" value="Unassembled WGS sequence"/>
</dbReference>
<accession>A0ABT5FD29</accession>
<dbReference type="PIRSF" id="PIRSF011489">
    <property type="entry name" value="DUF479"/>
    <property type="match status" value="1"/>
</dbReference>
<dbReference type="PANTHER" id="PTHR38764:SF1">
    <property type="entry name" value="ACYL CARRIER PROTEIN PHOSPHODIESTERASE"/>
    <property type="match status" value="1"/>
</dbReference>
<keyword evidence="1" id="KW-0444">Lipid biosynthesis</keyword>
<keyword evidence="2" id="KW-0378">Hydrolase</keyword>
<dbReference type="EMBL" id="JAQOMS010000002">
    <property type="protein sequence ID" value="MDC2888500.1"/>
    <property type="molecule type" value="Genomic_DNA"/>
</dbReference>
<evidence type="ECO:0000256" key="1">
    <source>
        <dbReference type="ARBA" id="ARBA00022516"/>
    </source>
</evidence>
<evidence type="ECO:0000313" key="6">
    <source>
        <dbReference type="Proteomes" id="UP001528411"/>
    </source>
</evidence>
<proteinExistence type="predicted"/>
<keyword evidence="4" id="KW-0275">Fatty acid biosynthesis</keyword>
<dbReference type="RefSeq" id="WP_215963637.1">
    <property type="nucleotide sequence ID" value="NZ_JAQOMS010000002.1"/>
</dbReference>
<evidence type="ECO:0000256" key="2">
    <source>
        <dbReference type="ARBA" id="ARBA00022801"/>
    </source>
</evidence>
<gene>
    <name evidence="5" type="ORF">PN838_06720</name>
</gene>
<protein>
    <submittedName>
        <fullName evidence="5">ACP phosphodiesterase</fullName>
    </submittedName>
</protein>
<evidence type="ECO:0000256" key="4">
    <source>
        <dbReference type="ARBA" id="ARBA00023160"/>
    </source>
</evidence>
<evidence type="ECO:0000256" key="3">
    <source>
        <dbReference type="ARBA" id="ARBA00023098"/>
    </source>
</evidence>
<sequence length="198" mass="22822">MNYLAHLHLADQTDTSYVGSLLGDFVKGNVATMAVPTDLKIGIQLHRLVDSFTDQHPIVLDLKSKLPEHRKYGGIILDVLFDYLLAKNFGQYHPMALEQFSAHCYDNLPVDNEIMSPRFIQTISNMKQMDWLTSYGDIDTIKRVLMRISTRLTRPVALENAVDWFRSEGAIEFNNFDDFYCDLVAYAQREAHRLADRY</sequence>
<keyword evidence="4" id="KW-0276">Fatty acid metabolism</keyword>
<comment type="caution">
    <text evidence="5">The sequence shown here is derived from an EMBL/GenBank/DDBJ whole genome shotgun (WGS) entry which is preliminary data.</text>
</comment>
<dbReference type="PANTHER" id="PTHR38764">
    <property type="entry name" value="ACYL CARRIER PROTEIN PHOSPHODIESTERASE"/>
    <property type="match status" value="1"/>
</dbReference>
<evidence type="ECO:0000313" key="5">
    <source>
        <dbReference type="EMBL" id="MDC2888500.1"/>
    </source>
</evidence>
<dbReference type="InterPro" id="IPR007431">
    <property type="entry name" value="ACP_PD"/>
</dbReference>
<keyword evidence="6" id="KW-1185">Reference proteome</keyword>
<dbReference type="Pfam" id="PF04336">
    <property type="entry name" value="ACP_PD"/>
    <property type="match status" value="1"/>
</dbReference>
<name>A0ABT5FD29_9GAMM</name>
<reference evidence="5 6" key="1">
    <citation type="submission" date="2023-01" db="EMBL/GenBank/DDBJ databases">
        <title>Psychrosphaera sp. nov., isolated from marine algae.</title>
        <authorList>
            <person name="Bayburt H."/>
            <person name="Choi B.J."/>
            <person name="Kim J.M."/>
            <person name="Choi D.G."/>
            <person name="Jeon C.O."/>
        </authorList>
    </citation>
    <scope>NUCLEOTIDE SEQUENCE [LARGE SCALE GENOMIC DNA]</scope>
    <source>
        <strain evidence="5 6">G1-22</strain>
    </source>
</reference>
<organism evidence="5 6">
    <name type="scientific">Psychrosphaera algicola</name>
    <dbReference type="NCBI Taxonomy" id="3023714"/>
    <lineage>
        <taxon>Bacteria</taxon>
        <taxon>Pseudomonadati</taxon>
        <taxon>Pseudomonadota</taxon>
        <taxon>Gammaproteobacteria</taxon>
        <taxon>Alteromonadales</taxon>
        <taxon>Pseudoalteromonadaceae</taxon>
        <taxon>Psychrosphaera</taxon>
    </lineage>
</organism>
<keyword evidence="3" id="KW-0443">Lipid metabolism</keyword>